<keyword evidence="3" id="KW-1185">Reference proteome</keyword>
<comment type="caution">
    <text evidence="2">The sequence shown here is derived from an EMBL/GenBank/DDBJ whole genome shotgun (WGS) entry which is preliminary data.</text>
</comment>
<proteinExistence type="predicted"/>
<dbReference type="PANTHER" id="PTHR45089:SF41">
    <property type="entry name" value="DNAJ HEAT SHOCK N-TERMINAL DOMAIN-CONTAINING PROTEIN"/>
    <property type="match status" value="1"/>
</dbReference>
<gene>
    <name evidence="2" type="ORF">V5N11_023665</name>
</gene>
<evidence type="ECO:0000313" key="3">
    <source>
        <dbReference type="Proteomes" id="UP001558713"/>
    </source>
</evidence>
<name>A0ABD1BGS8_CARAN</name>
<evidence type="ECO:0000259" key="1">
    <source>
        <dbReference type="Pfam" id="PF11926"/>
    </source>
</evidence>
<dbReference type="Proteomes" id="UP001558713">
    <property type="component" value="Unassembled WGS sequence"/>
</dbReference>
<dbReference type="PANTHER" id="PTHR45089">
    <property type="entry name" value="DNAJ HEAT SHOCK AMINO-TERMINAL DOMAIN PROTEIN-RELATED"/>
    <property type="match status" value="1"/>
</dbReference>
<reference evidence="2 3" key="1">
    <citation type="submission" date="2024-04" db="EMBL/GenBank/DDBJ databases">
        <title>Genome assembly C_amara_ONT_v2.</title>
        <authorList>
            <person name="Yant L."/>
            <person name="Moore C."/>
            <person name="Slenker M."/>
        </authorList>
    </citation>
    <scope>NUCLEOTIDE SEQUENCE [LARGE SCALE GENOMIC DNA]</scope>
    <source>
        <tissue evidence="2">Leaf</tissue>
    </source>
</reference>
<feature type="domain" description="DUF3444" evidence="1">
    <location>
        <begin position="14"/>
        <end position="135"/>
    </location>
</feature>
<accession>A0ABD1BGS8</accession>
<dbReference type="AlphaFoldDB" id="A0ABD1BGS8"/>
<evidence type="ECO:0000313" key="2">
    <source>
        <dbReference type="EMBL" id="KAL1211666.1"/>
    </source>
</evidence>
<dbReference type="InterPro" id="IPR024593">
    <property type="entry name" value="DUF3444"/>
</dbReference>
<protein>
    <recommendedName>
        <fullName evidence="1">DUF3444 domain-containing protein</fullName>
    </recommendedName>
</protein>
<dbReference type="Pfam" id="PF11926">
    <property type="entry name" value="DUF3444"/>
    <property type="match status" value="1"/>
</dbReference>
<sequence length="161" mass="18002">MELYRPSTEPATRSVSCGDFNLKSGRPKILPQASLSHQVKPFDIGKDIVKVYPKKGEIWALYKSGDSTKEEHDIVEVKEDYSNGEVLKAVALTAKGSSSLFMIQRKQGSNEGVIDIPKAEMSRFSHQIPAVKHEKRTTRLVEGGYWELDPEAIPCRTIVLD</sequence>
<dbReference type="EMBL" id="JBANAX010000379">
    <property type="protein sequence ID" value="KAL1211666.1"/>
    <property type="molecule type" value="Genomic_DNA"/>
</dbReference>
<organism evidence="2 3">
    <name type="scientific">Cardamine amara subsp. amara</name>
    <dbReference type="NCBI Taxonomy" id="228776"/>
    <lineage>
        <taxon>Eukaryota</taxon>
        <taxon>Viridiplantae</taxon>
        <taxon>Streptophyta</taxon>
        <taxon>Embryophyta</taxon>
        <taxon>Tracheophyta</taxon>
        <taxon>Spermatophyta</taxon>
        <taxon>Magnoliopsida</taxon>
        <taxon>eudicotyledons</taxon>
        <taxon>Gunneridae</taxon>
        <taxon>Pentapetalae</taxon>
        <taxon>rosids</taxon>
        <taxon>malvids</taxon>
        <taxon>Brassicales</taxon>
        <taxon>Brassicaceae</taxon>
        <taxon>Cardamineae</taxon>
        <taxon>Cardamine</taxon>
    </lineage>
</organism>